<dbReference type="Gene3D" id="3.50.50.60">
    <property type="entry name" value="FAD/NAD(P)-binding domain"/>
    <property type="match status" value="1"/>
</dbReference>
<evidence type="ECO:0000259" key="3">
    <source>
        <dbReference type="Pfam" id="PF01494"/>
    </source>
</evidence>
<dbReference type="InterPro" id="IPR036188">
    <property type="entry name" value="FAD/NAD-bd_sf"/>
</dbReference>
<dbReference type="OrthoDB" id="4230779at2"/>
<feature type="domain" description="FAD-binding" evidence="3">
    <location>
        <begin position="4"/>
        <end position="340"/>
    </location>
</feature>
<dbReference type="EMBL" id="CP031417">
    <property type="protein sequence ID" value="AXK79406.1"/>
    <property type="molecule type" value="Genomic_DNA"/>
</dbReference>
<evidence type="ECO:0000256" key="2">
    <source>
        <dbReference type="ARBA" id="ARBA00023033"/>
    </source>
</evidence>
<dbReference type="AlphaFoldDB" id="A0A345ZR59"/>
<gene>
    <name evidence="4" type="ORF">DW352_02070</name>
</gene>
<sequence length="380" mass="41937">MLRKTRIAVIGAGLGGMTVAAFLQREGFEACIYEQAPAFSRIGAGIILSPNVAKVLRRLGLEDMLVAAGIKADCYISRAWDTGETLYRIDFDAATEAKYGGAYLNVHRGDLHAILDRGVKPGTIAFNHKLAAIEETGSALRLVFENGVKVEADIVIGADGLNSKVRESLFGAEPLRFFKAAALRTIFPASALNGFAIPDCTKWWAPDRHLLPYFLTSRRDEVYIIGVIPWERWDSDLSFLPSSRAFLQEAFAGFHDDLQKVIQAPTDVTLWPIFDRPRNDTWVKGRIALLGDACHPVPPYMGAGGAMAIEDGAILSRCLATYDSAEEAFAVYQHVRLDRVGHVQRISWENSWMRGPTDTDWFYQYDPCTAPLTPPEGPAS</sequence>
<keyword evidence="5" id="KW-1185">Reference proteome</keyword>
<proteinExistence type="predicted"/>
<name>A0A345ZR59_9HYPH</name>
<evidence type="ECO:0000256" key="1">
    <source>
        <dbReference type="ARBA" id="ARBA00023002"/>
    </source>
</evidence>
<dbReference type="PANTHER" id="PTHR13789:SF309">
    <property type="entry name" value="PUTATIVE (AFU_ORTHOLOGUE AFUA_6G14510)-RELATED"/>
    <property type="match status" value="1"/>
</dbReference>
<dbReference type="Proteomes" id="UP000254889">
    <property type="component" value="Chromosome"/>
</dbReference>
<dbReference type="KEGG" id="ptaw:DW352_02070"/>
<dbReference type="SUPFAM" id="SSF51905">
    <property type="entry name" value="FAD/NAD(P)-binding domain"/>
    <property type="match status" value="1"/>
</dbReference>
<dbReference type="PANTHER" id="PTHR13789">
    <property type="entry name" value="MONOOXYGENASE"/>
    <property type="match status" value="1"/>
</dbReference>
<organism evidence="4 5">
    <name type="scientific">Pseudolabrys taiwanensis</name>
    <dbReference type="NCBI Taxonomy" id="331696"/>
    <lineage>
        <taxon>Bacteria</taxon>
        <taxon>Pseudomonadati</taxon>
        <taxon>Pseudomonadota</taxon>
        <taxon>Alphaproteobacteria</taxon>
        <taxon>Hyphomicrobiales</taxon>
        <taxon>Xanthobacteraceae</taxon>
        <taxon>Pseudolabrys</taxon>
    </lineage>
</organism>
<keyword evidence="2 4" id="KW-0503">Monooxygenase</keyword>
<dbReference type="GO" id="GO:0071949">
    <property type="term" value="F:FAD binding"/>
    <property type="evidence" value="ECO:0007669"/>
    <property type="project" value="InterPro"/>
</dbReference>
<evidence type="ECO:0000313" key="4">
    <source>
        <dbReference type="EMBL" id="AXK79406.1"/>
    </source>
</evidence>
<protein>
    <submittedName>
        <fullName evidence="4">6-hydroxynicotinate 3-monooxygenase</fullName>
    </submittedName>
</protein>
<evidence type="ECO:0000313" key="5">
    <source>
        <dbReference type="Proteomes" id="UP000254889"/>
    </source>
</evidence>
<dbReference type="InterPro" id="IPR002938">
    <property type="entry name" value="FAD-bd"/>
</dbReference>
<dbReference type="GO" id="GO:0004497">
    <property type="term" value="F:monooxygenase activity"/>
    <property type="evidence" value="ECO:0007669"/>
    <property type="project" value="UniProtKB-KW"/>
</dbReference>
<keyword evidence="1" id="KW-0560">Oxidoreductase</keyword>
<dbReference type="InterPro" id="IPR050493">
    <property type="entry name" value="FAD-dep_Monooxygenase_BioMet"/>
</dbReference>
<dbReference type="PRINTS" id="PR00420">
    <property type="entry name" value="RNGMNOXGNASE"/>
</dbReference>
<reference evidence="4 5" key="1">
    <citation type="submission" date="2018-07" db="EMBL/GenBank/DDBJ databases">
        <authorList>
            <person name="Quirk P.G."/>
            <person name="Krulwich T.A."/>
        </authorList>
    </citation>
    <scope>NUCLEOTIDE SEQUENCE [LARGE SCALE GENOMIC DNA]</scope>
    <source>
        <strain evidence="4 5">CC-BB4</strain>
    </source>
</reference>
<dbReference type="RefSeq" id="WP_115688063.1">
    <property type="nucleotide sequence ID" value="NZ_CP031417.1"/>
</dbReference>
<dbReference type="Pfam" id="PF01494">
    <property type="entry name" value="FAD_binding_3"/>
    <property type="match status" value="1"/>
</dbReference>
<accession>A0A345ZR59</accession>